<evidence type="ECO:0000259" key="2">
    <source>
        <dbReference type="Pfam" id="PF00440"/>
    </source>
</evidence>
<dbReference type="SUPFAM" id="SSF46689">
    <property type="entry name" value="Homeodomain-like"/>
    <property type="match status" value="1"/>
</dbReference>
<feature type="domain" description="HTH tetR-type" evidence="2">
    <location>
        <begin position="28"/>
        <end position="58"/>
    </location>
</feature>
<dbReference type="EMBL" id="JBHMBW010000061">
    <property type="protein sequence ID" value="MFB9629540.1"/>
    <property type="molecule type" value="Genomic_DNA"/>
</dbReference>
<evidence type="ECO:0000313" key="4">
    <source>
        <dbReference type="Proteomes" id="UP001589532"/>
    </source>
</evidence>
<sequence length="67" mass="7348">MDGHQLDEVAGKVHVGVGHPERLGKASLNATTVEQIAEAAEISPATFFRYFPTKEHLVSLDRFPPPH</sequence>
<protein>
    <submittedName>
        <fullName evidence="3">Helix-turn-helix domain-containing protein</fullName>
    </submittedName>
</protein>
<organism evidence="3 4">
    <name type="scientific">Nonomuraea helvata</name>
    <dbReference type="NCBI Taxonomy" id="37484"/>
    <lineage>
        <taxon>Bacteria</taxon>
        <taxon>Bacillati</taxon>
        <taxon>Actinomycetota</taxon>
        <taxon>Actinomycetes</taxon>
        <taxon>Streptosporangiales</taxon>
        <taxon>Streptosporangiaceae</taxon>
        <taxon>Nonomuraea</taxon>
    </lineage>
</organism>
<dbReference type="InterPro" id="IPR001647">
    <property type="entry name" value="HTH_TetR"/>
</dbReference>
<keyword evidence="1" id="KW-0238">DNA-binding</keyword>
<dbReference type="RefSeq" id="WP_344987459.1">
    <property type="nucleotide sequence ID" value="NZ_BAAAXV010000001.1"/>
</dbReference>
<dbReference type="InterPro" id="IPR009057">
    <property type="entry name" value="Homeodomain-like_sf"/>
</dbReference>
<evidence type="ECO:0000256" key="1">
    <source>
        <dbReference type="ARBA" id="ARBA00023125"/>
    </source>
</evidence>
<evidence type="ECO:0000313" key="3">
    <source>
        <dbReference type="EMBL" id="MFB9629540.1"/>
    </source>
</evidence>
<comment type="caution">
    <text evidence="3">The sequence shown here is derived from an EMBL/GenBank/DDBJ whole genome shotgun (WGS) entry which is preliminary data.</text>
</comment>
<accession>A0ABV5SCZ5</accession>
<gene>
    <name evidence="3" type="ORF">ACFFSA_41250</name>
</gene>
<dbReference type="Proteomes" id="UP001589532">
    <property type="component" value="Unassembled WGS sequence"/>
</dbReference>
<keyword evidence="4" id="KW-1185">Reference proteome</keyword>
<proteinExistence type="predicted"/>
<dbReference type="Pfam" id="PF00440">
    <property type="entry name" value="TetR_N"/>
    <property type="match status" value="1"/>
</dbReference>
<dbReference type="InterPro" id="IPR023772">
    <property type="entry name" value="DNA-bd_HTH_TetR-type_CS"/>
</dbReference>
<name>A0ABV5SCZ5_9ACTN</name>
<reference evidence="3 4" key="1">
    <citation type="submission" date="2024-09" db="EMBL/GenBank/DDBJ databases">
        <authorList>
            <person name="Sun Q."/>
            <person name="Mori K."/>
        </authorList>
    </citation>
    <scope>NUCLEOTIDE SEQUENCE [LARGE SCALE GENOMIC DNA]</scope>
    <source>
        <strain evidence="3 4">JCM 3143</strain>
    </source>
</reference>
<dbReference type="Gene3D" id="1.10.357.10">
    <property type="entry name" value="Tetracycline Repressor, domain 2"/>
    <property type="match status" value="1"/>
</dbReference>
<dbReference type="PROSITE" id="PS01081">
    <property type="entry name" value="HTH_TETR_1"/>
    <property type="match status" value="1"/>
</dbReference>